<dbReference type="Proteomes" id="UP001589709">
    <property type="component" value="Unassembled WGS sequence"/>
</dbReference>
<dbReference type="SUPFAM" id="SSF55144">
    <property type="entry name" value="LigT-like"/>
    <property type="match status" value="1"/>
</dbReference>
<dbReference type="GO" id="GO:0016874">
    <property type="term" value="F:ligase activity"/>
    <property type="evidence" value="ECO:0007669"/>
    <property type="project" value="UniProtKB-KW"/>
</dbReference>
<dbReference type="InterPro" id="IPR009097">
    <property type="entry name" value="Cyclic_Pdiesterase"/>
</dbReference>
<protein>
    <submittedName>
        <fullName evidence="1">2'-5' RNA ligase family protein</fullName>
    </submittedName>
</protein>
<proteinExistence type="predicted"/>
<gene>
    <name evidence="1" type="ORF">ACFF45_23115</name>
</gene>
<comment type="caution">
    <text evidence="1">The sequence shown here is derived from an EMBL/GenBank/DDBJ whole genome shotgun (WGS) entry which is preliminary data.</text>
</comment>
<accession>A0ABV5N6S4</accession>
<sequence>MTYAVELLLDPATERRVRRVWEHLAARGEPSQKHHGHPTNRPHLTLAVAGALTAAAEEELRERLGGLGCPAVLDGLVRFSGRTHVLAWRVRPVPDLLAVHAAVYEVLLTTGCEPDHPLLLPETWRPHITLGRSRRPAWNVPDDQLLPPGLHGTPVRGRFVTARVYDSHTRTVTPLPPG</sequence>
<dbReference type="RefSeq" id="WP_381348347.1">
    <property type="nucleotide sequence ID" value="NZ_JBHMCY010000047.1"/>
</dbReference>
<name>A0ABV5N6S4_9ACTN</name>
<dbReference type="Pfam" id="PF13563">
    <property type="entry name" value="2_5_RNA_ligase2"/>
    <property type="match status" value="1"/>
</dbReference>
<evidence type="ECO:0000313" key="2">
    <source>
        <dbReference type="Proteomes" id="UP001589709"/>
    </source>
</evidence>
<dbReference type="EMBL" id="JBHMCY010000047">
    <property type="protein sequence ID" value="MFB9465519.1"/>
    <property type="molecule type" value="Genomic_DNA"/>
</dbReference>
<keyword evidence="1" id="KW-0436">Ligase</keyword>
<dbReference type="Gene3D" id="3.90.1140.10">
    <property type="entry name" value="Cyclic phosphodiesterase"/>
    <property type="match status" value="1"/>
</dbReference>
<reference evidence="1 2" key="1">
    <citation type="submission" date="2024-09" db="EMBL/GenBank/DDBJ databases">
        <authorList>
            <person name="Sun Q."/>
            <person name="Mori K."/>
        </authorList>
    </citation>
    <scope>NUCLEOTIDE SEQUENCE [LARGE SCALE GENOMIC DNA]</scope>
    <source>
        <strain evidence="1 2">JCM 6917</strain>
    </source>
</reference>
<evidence type="ECO:0000313" key="1">
    <source>
        <dbReference type="EMBL" id="MFB9465519.1"/>
    </source>
</evidence>
<keyword evidence="2" id="KW-1185">Reference proteome</keyword>
<organism evidence="1 2">
    <name type="scientific">Streptomyces cinereospinus</name>
    <dbReference type="NCBI Taxonomy" id="285561"/>
    <lineage>
        <taxon>Bacteria</taxon>
        <taxon>Bacillati</taxon>
        <taxon>Actinomycetota</taxon>
        <taxon>Actinomycetes</taxon>
        <taxon>Kitasatosporales</taxon>
        <taxon>Streptomycetaceae</taxon>
        <taxon>Streptomyces</taxon>
    </lineage>
</organism>